<gene>
    <name evidence="2" type="ORF">BN9_061140</name>
</gene>
<dbReference type="SMART" id="SM00213">
    <property type="entry name" value="UBQ"/>
    <property type="match status" value="1"/>
</dbReference>
<reference evidence="2 3" key="1">
    <citation type="submission" date="2012-05" db="EMBL/GenBank/DDBJ databases">
        <title>Recombination and specialization in a pathogen metapopulation.</title>
        <authorList>
            <person name="Gardiner A."/>
            <person name="Kemen E."/>
            <person name="Schultz-Larsen T."/>
            <person name="MacLean D."/>
            <person name="Van Oosterhout C."/>
            <person name="Jones J.D.G."/>
        </authorList>
    </citation>
    <scope>NUCLEOTIDE SEQUENCE [LARGE SCALE GENOMIC DNA]</scope>
    <source>
        <strain evidence="2 3">Ac Nc2</strain>
    </source>
</reference>
<dbReference type="AlphaFoldDB" id="A0A024GEP2"/>
<evidence type="ECO:0000313" key="2">
    <source>
        <dbReference type="EMBL" id="CCI45241.1"/>
    </source>
</evidence>
<feature type="domain" description="Ubiquitin-like" evidence="1">
    <location>
        <begin position="1"/>
        <end position="82"/>
    </location>
</feature>
<evidence type="ECO:0000259" key="1">
    <source>
        <dbReference type="PROSITE" id="PS50053"/>
    </source>
</evidence>
<dbReference type="Gene3D" id="3.10.20.90">
    <property type="entry name" value="Phosphatidylinositol 3-kinase Catalytic Subunit, Chain A, domain 1"/>
    <property type="match status" value="1"/>
</dbReference>
<comment type="caution">
    <text evidence="2">The sequence shown here is derived from an EMBL/GenBank/DDBJ whole genome shotgun (WGS) entry which is preliminary data.</text>
</comment>
<dbReference type="PROSITE" id="PS50053">
    <property type="entry name" value="UBIQUITIN_2"/>
    <property type="match status" value="1"/>
</dbReference>
<dbReference type="Pfam" id="PF00240">
    <property type="entry name" value="ubiquitin"/>
    <property type="match status" value="1"/>
</dbReference>
<dbReference type="InterPro" id="IPR029071">
    <property type="entry name" value="Ubiquitin-like_domsf"/>
</dbReference>
<dbReference type="CDD" id="cd17039">
    <property type="entry name" value="Ubl_ubiquitin_like"/>
    <property type="match status" value="1"/>
</dbReference>
<name>A0A024GEP2_9STRA</name>
<dbReference type="InterPro" id="IPR000626">
    <property type="entry name" value="Ubiquitin-like_dom"/>
</dbReference>
<dbReference type="PANTHER" id="PTHR47725:SF2">
    <property type="entry name" value="UBIQUITIN-LIKE DOMAIN-CONTAINING PROTEIN"/>
    <property type="match status" value="1"/>
</dbReference>
<evidence type="ECO:0000313" key="3">
    <source>
        <dbReference type="Proteomes" id="UP000053237"/>
    </source>
</evidence>
<protein>
    <recommendedName>
        <fullName evidence="1">Ubiquitin-like domain-containing protein</fullName>
    </recommendedName>
</protein>
<dbReference type="SUPFAM" id="SSF54236">
    <property type="entry name" value="Ubiquitin-like"/>
    <property type="match status" value="1"/>
</dbReference>
<dbReference type="EMBL" id="CAIX01000093">
    <property type="protein sequence ID" value="CCI45241.1"/>
    <property type="molecule type" value="Genomic_DNA"/>
</dbReference>
<keyword evidence="3" id="KW-1185">Reference proteome</keyword>
<dbReference type="PANTHER" id="PTHR47725">
    <property type="entry name" value="OS03G0364000 PROTEIN"/>
    <property type="match status" value="1"/>
</dbReference>
<accession>A0A024GEP2</accession>
<organism evidence="2 3">
    <name type="scientific">Albugo candida</name>
    <dbReference type="NCBI Taxonomy" id="65357"/>
    <lineage>
        <taxon>Eukaryota</taxon>
        <taxon>Sar</taxon>
        <taxon>Stramenopiles</taxon>
        <taxon>Oomycota</taxon>
        <taxon>Peronosporomycetes</taxon>
        <taxon>Albuginales</taxon>
        <taxon>Albuginaceae</taxon>
        <taxon>Albugo</taxon>
    </lineage>
</organism>
<dbReference type="Proteomes" id="UP000053237">
    <property type="component" value="Unassembled WGS sequence"/>
</dbReference>
<proteinExistence type="predicted"/>
<dbReference type="InParanoid" id="A0A024GEP2"/>
<dbReference type="STRING" id="65357.A0A024GEP2"/>
<dbReference type="OrthoDB" id="428577at2759"/>
<sequence length="103" mass="11645">MGPYIRVKRQHQTVFLNVQPSDTLLSVKETIGSIFQMPPQNIQLWQGLNQKTSKELSNTATIEDYGIANDTVIYMCWKKANSDHWEELSVTTVDIGDSTTGIE</sequence>